<dbReference type="KEGG" id="rpc:RPC_4649"/>
<feature type="region of interest" description="Disordered" evidence="1">
    <location>
        <begin position="1"/>
        <end position="46"/>
    </location>
</feature>
<dbReference type="STRING" id="316056.RPC_4649"/>
<protein>
    <submittedName>
        <fullName evidence="2">Uncharacterized protein</fullName>
    </submittedName>
</protein>
<dbReference type="HOGENOM" id="CLU_208855_2_0_5"/>
<sequence length="46" mass="4868">MAKGEQKGNRETKKPKKEKVKTIAAAPSQKGSGGSWQPTLGSGKKK</sequence>
<proteinExistence type="predicted"/>
<feature type="compositionally biased region" description="Basic and acidic residues" evidence="1">
    <location>
        <begin position="1"/>
        <end position="12"/>
    </location>
</feature>
<reference evidence="2" key="1">
    <citation type="submission" date="2006-03" db="EMBL/GenBank/DDBJ databases">
        <title>Complete sequence of Rhodopseudomonas palustris BisB18.</title>
        <authorList>
            <consortium name="US DOE Joint Genome Institute"/>
            <person name="Copeland A."/>
            <person name="Lucas S."/>
            <person name="Lapidus A."/>
            <person name="Barry K."/>
            <person name="Detter J.C."/>
            <person name="Glavina del Rio T."/>
            <person name="Hammon N."/>
            <person name="Israni S."/>
            <person name="Dalin E."/>
            <person name="Tice H."/>
            <person name="Pitluck S."/>
            <person name="Chain P."/>
            <person name="Malfatti S."/>
            <person name="Shin M."/>
            <person name="Vergez L."/>
            <person name="Schmutz J."/>
            <person name="Larimer F."/>
            <person name="Land M."/>
            <person name="Hauser L."/>
            <person name="Pelletier D.A."/>
            <person name="Kyrpides N."/>
            <person name="Anderson I."/>
            <person name="Oda Y."/>
            <person name="Harwood C.S."/>
            <person name="Richardson P."/>
        </authorList>
    </citation>
    <scope>NUCLEOTIDE SEQUENCE [LARGE SCALE GENOMIC DNA]</scope>
    <source>
        <strain evidence="2">BisB18</strain>
    </source>
</reference>
<name>Q20XG5_RHOPB</name>
<dbReference type="AlphaFoldDB" id="Q20XG5"/>
<dbReference type="eggNOG" id="ENOG5032PPY">
    <property type="taxonomic scope" value="Bacteria"/>
</dbReference>
<organism evidence="2">
    <name type="scientific">Rhodopseudomonas palustris (strain BisB18)</name>
    <dbReference type="NCBI Taxonomy" id="316056"/>
    <lineage>
        <taxon>Bacteria</taxon>
        <taxon>Pseudomonadati</taxon>
        <taxon>Pseudomonadota</taxon>
        <taxon>Alphaproteobacteria</taxon>
        <taxon>Hyphomicrobiales</taxon>
        <taxon>Nitrobacteraceae</taxon>
        <taxon>Rhodopseudomonas</taxon>
    </lineage>
</organism>
<evidence type="ECO:0000256" key="1">
    <source>
        <dbReference type="SAM" id="MobiDB-lite"/>
    </source>
</evidence>
<accession>Q20XG5</accession>
<gene>
    <name evidence="2" type="ordered locus">RPC_4649</name>
</gene>
<dbReference type="EMBL" id="CP000301">
    <property type="protein sequence ID" value="ABD90171.1"/>
    <property type="molecule type" value="Genomic_DNA"/>
</dbReference>
<dbReference type="RefSeq" id="WP_011475048.1">
    <property type="nucleotide sequence ID" value="NC_007925.1"/>
</dbReference>
<evidence type="ECO:0000313" key="2">
    <source>
        <dbReference type="EMBL" id="ABD90171.1"/>
    </source>
</evidence>